<reference evidence="8 9" key="1">
    <citation type="submission" date="2019-06" db="EMBL/GenBank/DDBJ databases">
        <title>Draft genome of Aliikangiella marina GYP-15.</title>
        <authorList>
            <person name="Wang G."/>
        </authorList>
    </citation>
    <scope>NUCLEOTIDE SEQUENCE [LARGE SCALE GENOMIC DNA]</scope>
    <source>
        <strain evidence="8 9">GYP-15</strain>
    </source>
</reference>
<comment type="similarity">
    <text evidence="2 7">Belongs to the group II decarboxylase family.</text>
</comment>
<keyword evidence="4 6" id="KW-0663">Pyridoxal phosphate</keyword>
<dbReference type="GO" id="GO:0016831">
    <property type="term" value="F:carboxy-lyase activity"/>
    <property type="evidence" value="ECO:0007669"/>
    <property type="project" value="UniProtKB-KW"/>
</dbReference>
<dbReference type="PANTHER" id="PTHR11999:SF70">
    <property type="entry name" value="MIP05841P"/>
    <property type="match status" value="1"/>
</dbReference>
<proteinExistence type="inferred from homology"/>
<dbReference type="PRINTS" id="PR00800">
    <property type="entry name" value="YHDCRBOXLASE"/>
</dbReference>
<dbReference type="Gene3D" id="3.40.640.10">
    <property type="entry name" value="Type I PLP-dependent aspartate aminotransferase-like (Major domain)"/>
    <property type="match status" value="1"/>
</dbReference>
<keyword evidence="3" id="KW-0210">Decarboxylase</keyword>
<accession>A0A545TBU6</accession>
<evidence type="ECO:0000256" key="1">
    <source>
        <dbReference type="ARBA" id="ARBA00001933"/>
    </source>
</evidence>
<dbReference type="GO" id="GO:0030170">
    <property type="term" value="F:pyridoxal phosphate binding"/>
    <property type="evidence" value="ECO:0007669"/>
    <property type="project" value="InterPro"/>
</dbReference>
<dbReference type="Gene3D" id="3.90.1150.10">
    <property type="entry name" value="Aspartate Aminotransferase, domain 1"/>
    <property type="match status" value="1"/>
</dbReference>
<dbReference type="GO" id="GO:0006520">
    <property type="term" value="P:amino acid metabolic process"/>
    <property type="evidence" value="ECO:0007669"/>
    <property type="project" value="InterPro"/>
</dbReference>
<evidence type="ECO:0000313" key="8">
    <source>
        <dbReference type="EMBL" id="TQV74693.1"/>
    </source>
</evidence>
<evidence type="ECO:0000256" key="5">
    <source>
        <dbReference type="ARBA" id="ARBA00023239"/>
    </source>
</evidence>
<dbReference type="Pfam" id="PF00282">
    <property type="entry name" value="Pyridoxal_deC"/>
    <property type="match status" value="1"/>
</dbReference>
<organism evidence="8 9">
    <name type="scientific">Aliikangiella marina</name>
    <dbReference type="NCBI Taxonomy" id="1712262"/>
    <lineage>
        <taxon>Bacteria</taxon>
        <taxon>Pseudomonadati</taxon>
        <taxon>Pseudomonadota</taxon>
        <taxon>Gammaproteobacteria</taxon>
        <taxon>Oceanospirillales</taxon>
        <taxon>Pleioneaceae</taxon>
        <taxon>Aliikangiella</taxon>
    </lineage>
</organism>
<evidence type="ECO:0000256" key="3">
    <source>
        <dbReference type="ARBA" id="ARBA00022793"/>
    </source>
</evidence>
<comment type="cofactor">
    <cofactor evidence="1 6 7">
        <name>pyridoxal 5'-phosphate</name>
        <dbReference type="ChEBI" id="CHEBI:597326"/>
    </cofactor>
</comment>
<dbReference type="InterPro" id="IPR015421">
    <property type="entry name" value="PyrdxlP-dep_Trfase_major"/>
</dbReference>
<dbReference type="InterPro" id="IPR015422">
    <property type="entry name" value="PyrdxlP-dep_Trfase_small"/>
</dbReference>
<dbReference type="InterPro" id="IPR002129">
    <property type="entry name" value="PyrdxlP-dep_de-COase"/>
</dbReference>
<dbReference type="PANTHER" id="PTHR11999">
    <property type="entry name" value="GROUP II PYRIDOXAL-5-PHOSPHATE DECARBOXYLASE"/>
    <property type="match status" value="1"/>
</dbReference>
<evidence type="ECO:0000256" key="6">
    <source>
        <dbReference type="PIRSR" id="PIRSR602129-50"/>
    </source>
</evidence>
<evidence type="ECO:0000256" key="4">
    <source>
        <dbReference type="ARBA" id="ARBA00022898"/>
    </source>
</evidence>
<keyword evidence="5 7" id="KW-0456">Lyase</keyword>
<dbReference type="GO" id="GO:0008483">
    <property type="term" value="F:transaminase activity"/>
    <property type="evidence" value="ECO:0007669"/>
    <property type="project" value="UniProtKB-KW"/>
</dbReference>
<comment type="caution">
    <text evidence="8">The sequence shown here is derived from an EMBL/GenBank/DDBJ whole genome shotgun (WGS) entry which is preliminary data.</text>
</comment>
<keyword evidence="8" id="KW-0032">Aminotransferase</keyword>
<name>A0A545TBU6_9GAMM</name>
<dbReference type="Proteomes" id="UP000317839">
    <property type="component" value="Unassembled WGS sequence"/>
</dbReference>
<feature type="modified residue" description="N6-(pyridoxal phosphate)lysine" evidence="6">
    <location>
        <position position="291"/>
    </location>
</feature>
<dbReference type="RefSeq" id="WP_142941307.1">
    <property type="nucleotide sequence ID" value="NZ_VIKR01000002.1"/>
</dbReference>
<dbReference type="SUPFAM" id="SSF53383">
    <property type="entry name" value="PLP-dependent transferases"/>
    <property type="match status" value="1"/>
</dbReference>
<dbReference type="EMBL" id="VIKR01000002">
    <property type="protein sequence ID" value="TQV74693.1"/>
    <property type="molecule type" value="Genomic_DNA"/>
</dbReference>
<dbReference type="GO" id="GO:0019752">
    <property type="term" value="P:carboxylic acid metabolic process"/>
    <property type="evidence" value="ECO:0007669"/>
    <property type="project" value="InterPro"/>
</dbReference>
<protein>
    <submittedName>
        <fullName evidence="8">Aspartate aminotransferase family protein</fullName>
    </submittedName>
</protein>
<evidence type="ECO:0000256" key="7">
    <source>
        <dbReference type="RuleBase" id="RU000382"/>
    </source>
</evidence>
<dbReference type="OrthoDB" id="9803665at2"/>
<dbReference type="InterPro" id="IPR010977">
    <property type="entry name" value="Aromatic_deC"/>
</dbReference>
<sequence length="465" mass="51277">MNPRKSDWQNLDLLLKSFAQISSNFIYDLDDKKVAELDVKLIESHLSEAGHDFADVLEHLCDNIIPQLSASRGPRYWGFVTGGATPVATFADWLVSTFDQNLSKDGDSIASEIERQTIRWLCQLFNLPDSFDGLITTGATASNFLGAICARQFAGRRQGINVAQAGMANLSVEVFSATPHASMLKTLGMAGLGYKNLIKVDCLTGSESMDVADLAYRLQVSTAQTKIIIASVGTVTATDFDDLMTINQLAERYDAWVHVDGAFGIFERILEGENLSNGLEDVHSITLDSHKWLNVPYESGVFLTRHLDVLFDSCDVPAPYLAAEGDKPEFMSLGLENSRRFRALPVWMTLLTYGKQGIASWVKRNIDCAKLLADNIAQSPNYELVNDCKLNVVLFRPTCSGLDQQAADEKTTQAMKAINQDGRIFVSPGYWQGKKVIRAAISNWETQIVDIEIGIACLEDIASKL</sequence>
<gene>
    <name evidence="8" type="ORF">FLL45_06955</name>
</gene>
<evidence type="ECO:0000256" key="2">
    <source>
        <dbReference type="ARBA" id="ARBA00009533"/>
    </source>
</evidence>
<keyword evidence="8" id="KW-0808">Transferase</keyword>
<keyword evidence="9" id="KW-1185">Reference proteome</keyword>
<evidence type="ECO:0000313" key="9">
    <source>
        <dbReference type="Proteomes" id="UP000317839"/>
    </source>
</evidence>
<dbReference type="InterPro" id="IPR015424">
    <property type="entry name" value="PyrdxlP-dep_Trfase"/>
</dbReference>
<dbReference type="AlphaFoldDB" id="A0A545TBU6"/>